<comment type="similarity">
    <text evidence="2">Belongs to the peptidase S1 family. CLIP subfamily.</text>
</comment>
<evidence type="ECO:0000256" key="1">
    <source>
        <dbReference type="ARBA" id="ARBA00023157"/>
    </source>
</evidence>
<dbReference type="Gene3D" id="2.40.10.10">
    <property type="entry name" value="Trypsin-like serine proteases"/>
    <property type="match status" value="1"/>
</dbReference>
<dbReference type="OrthoDB" id="8440449at2759"/>
<evidence type="ECO:0000313" key="5">
    <source>
        <dbReference type="EMBL" id="CAH1401608.1"/>
    </source>
</evidence>
<evidence type="ECO:0000313" key="6">
    <source>
        <dbReference type="Proteomes" id="UP001152798"/>
    </source>
</evidence>
<sequence length="392" mass="44372">MYFSLLKATDFILCLTGLFLNTEGTLRRSGGRNEDTNSALQTKTGSKGFALTGYLASLMDYSYVVSYHYKESGRLFCSGFLISPYWTISVPNCFHIPIYYYRNRETLRVRKRKVDEYPYGSLSLKDSLTVKPKEYSKKELRELKKIVPLKAENVVVLTVFDKTYIPCESEYARTGSEIVIHNSYETISHNAEIALLKVADALTNDFGLKIPNIGPISMEDDEPTLCHVAGYGTLKLNRTIYSHPMLSIIDVEVFAPNMCQIISKTYNVTINADPTNYVCSYNKKYRYGSPLSQGDSGAPLICGDKIVGVSQWIFSPAPGYLSFGPSQPTPHIYTRLGVYLPWLLNYTDKNLDNKVLMVRRTEEVNKSIPSSDLDYRIVVLIMVIQQYLNDVI</sequence>
<organism evidence="5 6">
    <name type="scientific">Nezara viridula</name>
    <name type="common">Southern green stink bug</name>
    <name type="synonym">Cimex viridulus</name>
    <dbReference type="NCBI Taxonomy" id="85310"/>
    <lineage>
        <taxon>Eukaryota</taxon>
        <taxon>Metazoa</taxon>
        <taxon>Ecdysozoa</taxon>
        <taxon>Arthropoda</taxon>
        <taxon>Hexapoda</taxon>
        <taxon>Insecta</taxon>
        <taxon>Pterygota</taxon>
        <taxon>Neoptera</taxon>
        <taxon>Paraneoptera</taxon>
        <taxon>Hemiptera</taxon>
        <taxon>Heteroptera</taxon>
        <taxon>Panheteroptera</taxon>
        <taxon>Pentatomomorpha</taxon>
        <taxon>Pentatomoidea</taxon>
        <taxon>Pentatomidae</taxon>
        <taxon>Pentatominae</taxon>
        <taxon>Nezara</taxon>
    </lineage>
</organism>
<feature type="domain" description="Peptidase S1" evidence="4">
    <location>
        <begin position="50"/>
        <end position="348"/>
    </location>
</feature>
<keyword evidence="6" id="KW-1185">Reference proteome</keyword>
<evidence type="ECO:0000259" key="4">
    <source>
        <dbReference type="PROSITE" id="PS50240"/>
    </source>
</evidence>
<keyword evidence="3" id="KW-0732">Signal</keyword>
<feature type="chain" id="PRO_5040154820" description="Peptidase S1 domain-containing protein" evidence="3">
    <location>
        <begin position="25"/>
        <end position="392"/>
    </location>
</feature>
<dbReference type="InterPro" id="IPR051487">
    <property type="entry name" value="Ser/Thr_Proteases_Immune/Dev"/>
</dbReference>
<dbReference type="EMBL" id="OV725081">
    <property type="protein sequence ID" value="CAH1401608.1"/>
    <property type="molecule type" value="Genomic_DNA"/>
</dbReference>
<dbReference type="SMART" id="SM00020">
    <property type="entry name" value="Tryp_SPc"/>
    <property type="match status" value="1"/>
</dbReference>
<protein>
    <recommendedName>
        <fullName evidence="4">Peptidase S1 domain-containing protein</fullName>
    </recommendedName>
</protein>
<feature type="signal peptide" evidence="3">
    <location>
        <begin position="1"/>
        <end position="24"/>
    </location>
</feature>
<dbReference type="InterPro" id="IPR043504">
    <property type="entry name" value="Peptidase_S1_PA_chymotrypsin"/>
</dbReference>
<dbReference type="PROSITE" id="PS50240">
    <property type="entry name" value="TRYPSIN_DOM"/>
    <property type="match status" value="1"/>
</dbReference>
<dbReference type="AlphaFoldDB" id="A0A9P0HFR3"/>
<evidence type="ECO:0000256" key="2">
    <source>
        <dbReference type="ARBA" id="ARBA00024195"/>
    </source>
</evidence>
<dbReference type="SUPFAM" id="SSF50494">
    <property type="entry name" value="Trypsin-like serine proteases"/>
    <property type="match status" value="1"/>
</dbReference>
<keyword evidence="1" id="KW-1015">Disulfide bond</keyword>
<evidence type="ECO:0000256" key="3">
    <source>
        <dbReference type="SAM" id="SignalP"/>
    </source>
</evidence>
<dbReference type="InterPro" id="IPR009003">
    <property type="entry name" value="Peptidase_S1_PA"/>
</dbReference>
<gene>
    <name evidence="5" type="ORF">NEZAVI_LOCUS10598</name>
</gene>
<name>A0A9P0HFR3_NEZVI</name>
<proteinExistence type="inferred from homology"/>
<reference evidence="5" key="1">
    <citation type="submission" date="2022-01" db="EMBL/GenBank/DDBJ databases">
        <authorList>
            <person name="King R."/>
        </authorList>
    </citation>
    <scope>NUCLEOTIDE SEQUENCE</scope>
</reference>
<dbReference type="GO" id="GO:0004252">
    <property type="term" value="F:serine-type endopeptidase activity"/>
    <property type="evidence" value="ECO:0007669"/>
    <property type="project" value="InterPro"/>
</dbReference>
<dbReference type="Proteomes" id="UP001152798">
    <property type="component" value="Chromosome 5"/>
</dbReference>
<dbReference type="Pfam" id="PF00089">
    <property type="entry name" value="Trypsin"/>
    <property type="match status" value="1"/>
</dbReference>
<accession>A0A9P0HFR3</accession>
<dbReference type="InterPro" id="IPR001254">
    <property type="entry name" value="Trypsin_dom"/>
</dbReference>
<dbReference type="GO" id="GO:0006508">
    <property type="term" value="P:proteolysis"/>
    <property type="evidence" value="ECO:0007669"/>
    <property type="project" value="InterPro"/>
</dbReference>
<dbReference type="PANTHER" id="PTHR24256">
    <property type="entry name" value="TRYPTASE-RELATED"/>
    <property type="match status" value="1"/>
</dbReference>